<proteinExistence type="predicted"/>
<dbReference type="PANTHER" id="PTHR33672">
    <property type="entry name" value="YCF3-INTERACTING PROTEIN 1, CHLOROPLASTIC"/>
    <property type="match status" value="1"/>
</dbReference>
<dbReference type="GO" id="GO:0048564">
    <property type="term" value="P:photosystem I assembly"/>
    <property type="evidence" value="ECO:0007669"/>
    <property type="project" value="InterPro"/>
</dbReference>
<dbReference type="PANTHER" id="PTHR33672:SF3">
    <property type="entry name" value="YCF3-INTERACTING PROTEIN 1, CHLOROPLASTIC"/>
    <property type="match status" value="1"/>
</dbReference>
<evidence type="ECO:0000313" key="2">
    <source>
        <dbReference type="EMBL" id="KAK3247372.1"/>
    </source>
</evidence>
<comment type="caution">
    <text evidence="2">The sequence shown here is derived from an EMBL/GenBank/DDBJ whole genome shotgun (WGS) entry which is preliminary data.</text>
</comment>
<sequence>MMASTGTVVCVTPVHRTSRHSGVRKLQRVNAASNSTASIRTISATGCQLRIGQTFSRFEQGSHLRPRSNKVWASANDSASEAVPEVDPLEEQDLKDVRRVQAALDVLENSRGMTFNEVKLTISIEDPRAKERRDTYGIEDESGVSGDDLGEALQAIKDGYIPEDRMSLQKLADDMEAWPYLYDVEMETEAPSKSQYAQITETGIQVDIKDDESESNLPDWVGYGFLYFISVVPIIIGVTATIILFVNSLK</sequence>
<gene>
    <name evidence="2" type="ORF">CYMTET_43126</name>
</gene>
<accession>A0AAE0F0Y7</accession>
<keyword evidence="3" id="KW-1185">Reference proteome</keyword>
<protein>
    <submittedName>
        <fullName evidence="2">Uncharacterized protein</fullName>
    </submittedName>
</protein>
<dbReference type="GO" id="GO:0080183">
    <property type="term" value="P:response to photooxidative stress"/>
    <property type="evidence" value="ECO:0007669"/>
    <property type="project" value="InterPro"/>
</dbReference>
<evidence type="ECO:0000313" key="3">
    <source>
        <dbReference type="Proteomes" id="UP001190700"/>
    </source>
</evidence>
<keyword evidence="1" id="KW-0472">Membrane</keyword>
<organism evidence="2 3">
    <name type="scientific">Cymbomonas tetramitiformis</name>
    <dbReference type="NCBI Taxonomy" id="36881"/>
    <lineage>
        <taxon>Eukaryota</taxon>
        <taxon>Viridiplantae</taxon>
        <taxon>Chlorophyta</taxon>
        <taxon>Pyramimonadophyceae</taxon>
        <taxon>Pyramimonadales</taxon>
        <taxon>Pyramimonadaceae</taxon>
        <taxon>Cymbomonas</taxon>
    </lineage>
</organism>
<dbReference type="Proteomes" id="UP001190700">
    <property type="component" value="Unassembled WGS sequence"/>
</dbReference>
<evidence type="ECO:0000256" key="1">
    <source>
        <dbReference type="SAM" id="Phobius"/>
    </source>
</evidence>
<feature type="transmembrane region" description="Helical" evidence="1">
    <location>
        <begin position="220"/>
        <end position="246"/>
    </location>
</feature>
<keyword evidence="1" id="KW-1133">Transmembrane helix</keyword>
<keyword evidence="1" id="KW-0812">Transmembrane</keyword>
<dbReference type="InterPro" id="IPR040340">
    <property type="entry name" value="CEST/Y3IP1"/>
</dbReference>
<reference evidence="2 3" key="1">
    <citation type="journal article" date="2015" name="Genome Biol. Evol.">
        <title>Comparative Genomics of a Bacterivorous Green Alga Reveals Evolutionary Causalities and Consequences of Phago-Mixotrophic Mode of Nutrition.</title>
        <authorList>
            <person name="Burns J.A."/>
            <person name="Paasch A."/>
            <person name="Narechania A."/>
            <person name="Kim E."/>
        </authorList>
    </citation>
    <scope>NUCLEOTIDE SEQUENCE [LARGE SCALE GENOMIC DNA]</scope>
    <source>
        <strain evidence="2 3">PLY_AMNH</strain>
    </source>
</reference>
<name>A0AAE0F0Y7_9CHLO</name>
<dbReference type="EMBL" id="LGRX02029036">
    <property type="protein sequence ID" value="KAK3247372.1"/>
    <property type="molecule type" value="Genomic_DNA"/>
</dbReference>
<dbReference type="AlphaFoldDB" id="A0AAE0F0Y7"/>
<dbReference type="GO" id="GO:0009535">
    <property type="term" value="C:chloroplast thylakoid membrane"/>
    <property type="evidence" value="ECO:0007669"/>
    <property type="project" value="InterPro"/>
</dbReference>